<dbReference type="InterPro" id="IPR035965">
    <property type="entry name" value="PAS-like_dom_sf"/>
</dbReference>
<dbReference type="OrthoDB" id="9795133at2"/>
<evidence type="ECO:0000256" key="4">
    <source>
        <dbReference type="ARBA" id="ARBA00022679"/>
    </source>
</evidence>
<dbReference type="SMART" id="SM00387">
    <property type="entry name" value="HATPase_c"/>
    <property type="match status" value="1"/>
</dbReference>
<dbReference type="InterPro" id="IPR036890">
    <property type="entry name" value="HATPase_C_sf"/>
</dbReference>
<comment type="catalytic activity">
    <reaction evidence="1">
        <text>ATP + protein L-histidine = ADP + protein N-phospho-L-histidine.</text>
        <dbReference type="EC" id="2.7.13.3"/>
    </reaction>
</comment>
<keyword evidence="6" id="KW-0175">Coiled coil</keyword>
<feature type="domain" description="PAC" evidence="10">
    <location>
        <begin position="353"/>
        <end position="405"/>
    </location>
</feature>
<dbReference type="PRINTS" id="PR00344">
    <property type="entry name" value="BCTRLSENSOR"/>
</dbReference>
<evidence type="ECO:0000256" key="2">
    <source>
        <dbReference type="ARBA" id="ARBA00012438"/>
    </source>
</evidence>
<evidence type="ECO:0000256" key="5">
    <source>
        <dbReference type="ARBA" id="ARBA00022777"/>
    </source>
</evidence>
<gene>
    <name evidence="11" type="ORF">GJ654_18430</name>
</gene>
<feature type="transmembrane region" description="Helical" evidence="7">
    <location>
        <begin position="95"/>
        <end position="116"/>
    </location>
</feature>
<evidence type="ECO:0000313" key="12">
    <source>
        <dbReference type="Proteomes" id="UP000439113"/>
    </source>
</evidence>
<dbReference type="EC" id="2.7.13.3" evidence="2"/>
<dbReference type="Gene3D" id="3.30.450.20">
    <property type="entry name" value="PAS domain"/>
    <property type="match status" value="4"/>
</dbReference>
<feature type="domain" description="PAC" evidence="10">
    <location>
        <begin position="500"/>
        <end position="552"/>
    </location>
</feature>
<dbReference type="InterPro" id="IPR004358">
    <property type="entry name" value="Sig_transdc_His_kin-like_C"/>
</dbReference>
<dbReference type="InterPro" id="IPR005467">
    <property type="entry name" value="His_kinase_dom"/>
</dbReference>
<evidence type="ECO:0000313" key="11">
    <source>
        <dbReference type="EMBL" id="MTV32961.1"/>
    </source>
</evidence>
<dbReference type="SUPFAM" id="SSF55874">
    <property type="entry name" value="ATPase domain of HSP90 chaperone/DNA topoisomerase II/histidine kinase"/>
    <property type="match status" value="1"/>
</dbReference>
<dbReference type="SMART" id="SM00388">
    <property type="entry name" value="HisKA"/>
    <property type="match status" value="1"/>
</dbReference>
<reference evidence="11 12" key="1">
    <citation type="submission" date="2019-11" db="EMBL/GenBank/DDBJ databases">
        <title>Whole-genome sequence of a Rhodoblastus acidophilus DSM 142.</title>
        <authorList>
            <person name="Kyndt J.A."/>
            <person name="Meyer T.E."/>
        </authorList>
    </citation>
    <scope>NUCLEOTIDE SEQUENCE [LARGE SCALE GENOMIC DNA]</scope>
    <source>
        <strain evidence="11 12">DSM 142</strain>
    </source>
</reference>
<proteinExistence type="predicted"/>
<feature type="domain" description="PAS" evidence="9">
    <location>
        <begin position="133"/>
        <end position="204"/>
    </location>
</feature>
<dbReference type="SUPFAM" id="SSF47384">
    <property type="entry name" value="Homodimeric domain of signal transducing histidine kinase"/>
    <property type="match status" value="1"/>
</dbReference>
<dbReference type="SMART" id="SM00086">
    <property type="entry name" value="PAC"/>
    <property type="match status" value="4"/>
</dbReference>
<dbReference type="GO" id="GO:0000155">
    <property type="term" value="F:phosphorelay sensor kinase activity"/>
    <property type="evidence" value="ECO:0007669"/>
    <property type="project" value="InterPro"/>
</dbReference>
<name>A0A6N8DUX6_RHOAC</name>
<dbReference type="PROSITE" id="PS50109">
    <property type="entry name" value="HIS_KIN"/>
    <property type="match status" value="1"/>
</dbReference>
<organism evidence="11 12">
    <name type="scientific">Rhodoblastus acidophilus</name>
    <name type="common">Rhodopseudomonas acidophila</name>
    <dbReference type="NCBI Taxonomy" id="1074"/>
    <lineage>
        <taxon>Bacteria</taxon>
        <taxon>Pseudomonadati</taxon>
        <taxon>Pseudomonadota</taxon>
        <taxon>Alphaproteobacteria</taxon>
        <taxon>Hyphomicrobiales</taxon>
        <taxon>Rhodoblastaceae</taxon>
        <taxon>Rhodoblastus</taxon>
    </lineage>
</organism>
<keyword evidence="4" id="KW-0808">Transferase</keyword>
<keyword evidence="7" id="KW-0472">Membrane</keyword>
<evidence type="ECO:0000256" key="7">
    <source>
        <dbReference type="SAM" id="Phobius"/>
    </source>
</evidence>
<dbReference type="SUPFAM" id="SSF55785">
    <property type="entry name" value="PYP-like sensor domain (PAS domain)"/>
    <property type="match status" value="4"/>
</dbReference>
<evidence type="ECO:0000256" key="1">
    <source>
        <dbReference type="ARBA" id="ARBA00000085"/>
    </source>
</evidence>
<keyword evidence="5" id="KW-0418">Kinase</keyword>
<dbReference type="PANTHER" id="PTHR43304:SF1">
    <property type="entry name" value="PAC DOMAIN-CONTAINING PROTEIN"/>
    <property type="match status" value="1"/>
</dbReference>
<dbReference type="PROSITE" id="PS50112">
    <property type="entry name" value="PAS"/>
    <property type="match status" value="1"/>
</dbReference>
<evidence type="ECO:0000256" key="3">
    <source>
        <dbReference type="ARBA" id="ARBA00022553"/>
    </source>
</evidence>
<comment type="caution">
    <text evidence="11">The sequence shown here is derived from an EMBL/GenBank/DDBJ whole genome shotgun (WGS) entry which is preliminary data.</text>
</comment>
<dbReference type="InterPro" id="IPR001610">
    <property type="entry name" value="PAC"/>
</dbReference>
<dbReference type="InterPro" id="IPR000014">
    <property type="entry name" value="PAS"/>
</dbReference>
<dbReference type="InterPro" id="IPR003661">
    <property type="entry name" value="HisK_dim/P_dom"/>
</dbReference>
<keyword evidence="3" id="KW-0597">Phosphoprotein</keyword>
<dbReference type="PROSITE" id="PS50113">
    <property type="entry name" value="PAC"/>
    <property type="match status" value="3"/>
</dbReference>
<dbReference type="InterPro" id="IPR013655">
    <property type="entry name" value="PAS_fold_3"/>
</dbReference>
<keyword evidence="7" id="KW-0812">Transmembrane</keyword>
<feature type="transmembrane region" description="Helical" evidence="7">
    <location>
        <begin position="57"/>
        <end position="83"/>
    </location>
</feature>
<keyword evidence="7" id="KW-1133">Transmembrane helix</keyword>
<feature type="coiled-coil region" evidence="6">
    <location>
        <begin position="247"/>
        <end position="274"/>
    </location>
</feature>
<dbReference type="InterPro" id="IPR052162">
    <property type="entry name" value="Sensor_kinase/Photoreceptor"/>
</dbReference>
<dbReference type="Proteomes" id="UP000439113">
    <property type="component" value="Unassembled WGS sequence"/>
</dbReference>
<dbReference type="Pfam" id="PF02518">
    <property type="entry name" value="HATPase_c"/>
    <property type="match status" value="1"/>
</dbReference>
<dbReference type="Gene3D" id="3.30.565.10">
    <property type="entry name" value="Histidine kinase-like ATPase, C-terminal domain"/>
    <property type="match status" value="1"/>
</dbReference>
<dbReference type="InterPro" id="IPR003594">
    <property type="entry name" value="HATPase_dom"/>
</dbReference>
<dbReference type="AlphaFoldDB" id="A0A6N8DUX6"/>
<sequence length="932" mass="103682">MFSRPSGAFLQSMIRLLRAPSWRRAAFGVTLALLAAALHFVWPPVRLEPLQTAGLGPFIAIAALLGRRAGGLAALGVATALIMFFDDPDPEPFRFVLFIGKWLVVVLIVDVAHDLWLRAAENERVRAEEARLAQQRLELALESGAIGTFEVDLSTDHIRFNEKHREIFGWSNDQLVTTGLLDTLVVAEDLPGLQEARARTLTGKERFHAKIRIFRANDGALRHVETRGEAVFENGVPVRVFGATRDVTDEMEAAASLEERARLAEQNRSRAEELVEAQKGLALALEAGAIGVGELDLRTGVVKVSDKLREIYGLGAADAVTWESLDGLVEDEDRAAYHAMIAQALDPRGDGQREQRFRIRRRDDGALRWVYTRNQVFFEDGVAVRVVGLMRDITDEQAAEAVLEEKARLAEQDRVRAQELALERRRLELALEAGAIGTFEVDLIKGDIRLSEKHREICGWTSEQPLPVGLMDEDLVVDEDRAALHEARARATALHGDGRYAAQFRIRRASDDTIRWVDTRGQVYFDADAPVRVFGVTRDITDEKAAAAVLEEKVKLSEQLTRLAEALPGAIYTYVLPPDGNAFIPYVSPNVWGLLGFGPMTYLRELTRFWERIHPDDVAHLAEAELASARDLSRWTVLFRYNHPEKGEVWIEGDGQPMRREDGATVTHGYLQDVTARETSARALAESEARVRALKDERLAELEKLAARLAHEVNQPLAAAATLMAVARRRLTARPLDDASRDAGAEALRKAADQLLRAGQIITRVREFSQYGEADKTFRSLHQTIHETLVQLEGDSSFSDFEFVLRLEASRDRVLIDRVQIAALLTNLLRNAAQAALPGGRRAIVVATRNQRDSIEISIIDYGAGVSEDARRHLFELFWTTKGSGMGVGLAMSKAIVEAHCGRIWLQDQAEETMFIFSLPLMEAGDGAQDAR</sequence>
<dbReference type="NCBIfam" id="TIGR00229">
    <property type="entry name" value="sensory_box"/>
    <property type="match status" value="3"/>
</dbReference>
<protein>
    <recommendedName>
        <fullName evidence="2">histidine kinase</fullName>
        <ecNumber evidence="2">2.7.13.3</ecNumber>
    </recommendedName>
</protein>
<evidence type="ECO:0000259" key="8">
    <source>
        <dbReference type="PROSITE" id="PS50109"/>
    </source>
</evidence>
<feature type="coiled-coil region" evidence="6">
    <location>
        <begin position="677"/>
        <end position="712"/>
    </location>
</feature>
<evidence type="ECO:0000256" key="6">
    <source>
        <dbReference type="SAM" id="Coils"/>
    </source>
</evidence>
<accession>A0A6N8DUX6</accession>
<dbReference type="PANTHER" id="PTHR43304">
    <property type="entry name" value="PHYTOCHROME-LIKE PROTEIN CPH1"/>
    <property type="match status" value="1"/>
</dbReference>
<dbReference type="SMART" id="SM00091">
    <property type="entry name" value="PAS"/>
    <property type="match status" value="4"/>
</dbReference>
<dbReference type="InterPro" id="IPR036097">
    <property type="entry name" value="HisK_dim/P_sf"/>
</dbReference>
<feature type="domain" description="PAC" evidence="10">
    <location>
        <begin position="207"/>
        <end position="259"/>
    </location>
</feature>
<dbReference type="RefSeq" id="WP_155447639.1">
    <property type="nucleotide sequence ID" value="NZ_JAOQNR010000023.1"/>
</dbReference>
<evidence type="ECO:0000259" key="10">
    <source>
        <dbReference type="PROSITE" id="PS50113"/>
    </source>
</evidence>
<feature type="domain" description="Histidine kinase" evidence="8">
    <location>
        <begin position="708"/>
        <end position="923"/>
    </location>
</feature>
<dbReference type="Gene3D" id="1.10.287.130">
    <property type="match status" value="1"/>
</dbReference>
<dbReference type="InterPro" id="IPR000700">
    <property type="entry name" value="PAS-assoc_C"/>
</dbReference>
<dbReference type="Pfam" id="PF08447">
    <property type="entry name" value="PAS_3"/>
    <property type="match status" value="4"/>
</dbReference>
<dbReference type="EMBL" id="WNKS01000024">
    <property type="protein sequence ID" value="MTV32961.1"/>
    <property type="molecule type" value="Genomic_DNA"/>
</dbReference>
<evidence type="ECO:0000259" key="9">
    <source>
        <dbReference type="PROSITE" id="PS50112"/>
    </source>
</evidence>